<reference evidence="1 2" key="1">
    <citation type="submission" date="2016-02" db="EMBL/GenBank/DDBJ databases">
        <title>Genome analysis of coral dinoflagellate symbionts highlights evolutionary adaptations to a symbiotic lifestyle.</title>
        <authorList>
            <person name="Aranda M."/>
            <person name="Li Y."/>
            <person name="Liew Y.J."/>
            <person name="Baumgarten S."/>
            <person name="Simakov O."/>
            <person name="Wilson M."/>
            <person name="Piel J."/>
            <person name="Ashoor H."/>
            <person name="Bougouffa S."/>
            <person name="Bajic V.B."/>
            <person name="Ryu T."/>
            <person name="Ravasi T."/>
            <person name="Bayer T."/>
            <person name="Micklem G."/>
            <person name="Kim H."/>
            <person name="Bhak J."/>
            <person name="Lajeunesse T.C."/>
            <person name="Voolstra C.R."/>
        </authorList>
    </citation>
    <scope>NUCLEOTIDE SEQUENCE [LARGE SCALE GENOMIC DNA]</scope>
    <source>
        <strain evidence="1 2">CCMP2467</strain>
    </source>
</reference>
<comment type="caution">
    <text evidence="1">The sequence shown here is derived from an EMBL/GenBank/DDBJ whole genome shotgun (WGS) entry which is preliminary data.</text>
</comment>
<accession>A0A1Q9C9L2</accession>
<keyword evidence="2" id="KW-1185">Reference proteome</keyword>
<dbReference type="AlphaFoldDB" id="A0A1Q9C9L2"/>
<dbReference type="EMBL" id="LSRX01001464">
    <property type="protein sequence ID" value="OLP79616.1"/>
    <property type="molecule type" value="Genomic_DNA"/>
</dbReference>
<name>A0A1Q9C9L2_SYMMI</name>
<evidence type="ECO:0000313" key="2">
    <source>
        <dbReference type="Proteomes" id="UP000186817"/>
    </source>
</evidence>
<gene>
    <name evidence="1" type="ORF">AK812_SmicGene40080</name>
</gene>
<proteinExistence type="predicted"/>
<organism evidence="1 2">
    <name type="scientific">Symbiodinium microadriaticum</name>
    <name type="common">Dinoflagellate</name>
    <name type="synonym">Zooxanthella microadriatica</name>
    <dbReference type="NCBI Taxonomy" id="2951"/>
    <lineage>
        <taxon>Eukaryota</taxon>
        <taxon>Sar</taxon>
        <taxon>Alveolata</taxon>
        <taxon>Dinophyceae</taxon>
        <taxon>Suessiales</taxon>
        <taxon>Symbiodiniaceae</taxon>
        <taxon>Symbiodinium</taxon>
    </lineage>
</organism>
<protein>
    <submittedName>
        <fullName evidence="1">Uncharacterized protein</fullName>
    </submittedName>
</protein>
<evidence type="ECO:0000313" key="1">
    <source>
        <dbReference type="EMBL" id="OLP79616.1"/>
    </source>
</evidence>
<sequence>MSAPSELILLEPETELLEPETEEGYGLFYLARKTLLATKQARVPRYVLGHGSWEAVLRGSGELPYEVKWTGMVLCVDGPTDTVFFAVATVCMVPRIAIGGAL</sequence>
<dbReference type="Proteomes" id="UP000186817">
    <property type="component" value="Unassembled WGS sequence"/>
</dbReference>